<evidence type="ECO:0000256" key="7">
    <source>
        <dbReference type="ARBA" id="ARBA00023709"/>
    </source>
</evidence>
<evidence type="ECO:0000256" key="6">
    <source>
        <dbReference type="ARBA" id="ARBA00023239"/>
    </source>
</evidence>
<protein>
    <recommendedName>
        <fullName evidence="9">Probable enoyl-CoA hydratase echA8</fullName>
        <ecNumber evidence="3">4.2.1.17</ecNumber>
    </recommendedName>
</protein>
<organism evidence="11 12">
    <name type="scientific">Microbacterium caowuchunii</name>
    <dbReference type="NCBI Taxonomy" id="2614638"/>
    <lineage>
        <taxon>Bacteria</taxon>
        <taxon>Bacillati</taxon>
        <taxon>Actinomycetota</taxon>
        <taxon>Actinomycetes</taxon>
        <taxon>Micrococcales</taxon>
        <taxon>Microbacteriaceae</taxon>
        <taxon>Microbacterium</taxon>
    </lineage>
</organism>
<evidence type="ECO:0000256" key="9">
    <source>
        <dbReference type="ARBA" id="ARBA00068643"/>
    </source>
</evidence>
<name>A0A5J6KTJ7_9MICO</name>
<dbReference type="PANTHER" id="PTHR11941">
    <property type="entry name" value="ENOYL-COA HYDRATASE-RELATED"/>
    <property type="match status" value="1"/>
</dbReference>
<sequence length="257" mass="27152">MTYENISVEQRGRVGWITLDRPRALNALDSALVDELARAVAAFDEDEGVGCIVLTGSERAFAAGADITEMSEKSARDMLMANPFAGMESVARARTPIVAAVAGYALGGGCELAMTCDIILAADTATFGQPEINLGVIPGLGGTQRLTRAIGPYKAAELILTGRMMDAAEAERAGLVSRVVPAADLLDEAAALAETIAGKSLPVVYAAKEAVRAAQETTLAEGMRFEKQTFAALFALDDQKEGMAAFRAKRAPEFRHR</sequence>
<evidence type="ECO:0000256" key="4">
    <source>
        <dbReference type="ARBA" id="ARBA00022832"/>
    </source>
</evidence>
<evidence type="ECO:0000256" key="3">
    <source>
        <dbReference type="ARBA" id="ARBA00012076"/>
    </source>
</evidence>
<dbReference type="EC" id="4.2.1.17" evidence="3"/>
<dbReference type="AlphaFoldDB" id="A0A5J6KTJ7"/>
<dbReference type="InterPro" id="IPR018376">
    <property type="entry name" value="Enoyl-CoA_hyd/isom_CS"/>
</dbReference>
<evidence type="ECO:0000256" key="10">
    <source>
        <dbReference type="RuleBase" id="RU003707"/>
    </source>
</evidence>
<comment type="catalytic activity">
    <reaction evidence="7">
        <text>a (3S)-3-hydroxyacyl-CoA = a (2E)-enoyl-CoA + H2O</text>
        <dbReference type="Rhea" id="RHEA:16105"/>
        <dbReference type="ChEBI" id="CHEBI:15377"/>
        <dbReference type="ChEBI" id="CHEBI:57318"/>
        <dbReference type="ChEBI" id="CHEBI:58856"/>
        <dbReference type="EC" id="4.2.1.17"/>
    </reaction>
</comment>
<evidence type="ECO:0000256" key="5">
    <source>
        <dbReference type="ARBA" id="ARBA00023098"/>
    </source>
</evidence>
<dbReference type="SUPFAM" id="SSF52096">
    <property type="entry name" value="ClpP/crotonase"/>
    <property type="match status" value="1"/>
</dbReference>
<evidence type="ECO:0000256" key="8">
    <source>
        <dbReference type="ARBA" id="ARBA00023717"/>
    </source>
</evidence>
<accession>A0A5J6KTJ7</accession>
<dbReference type="Gene3D" id="3.90.226.10">
    <property type="entry name" value="2-enoyl-CoA Hydratase, Chain A, domain 1"/>
    <property type="match status" value="1"/>
</dbReference>
<dbReference type="EMBL" id="VYUY01000015">
    <property type="protein sequence ID" value="KAA9132217.1"/>
    <property type="molecule type" value="Genomic_DNA"/>
</dbReference>
<comment type="catalytic activity">
    <reaction evidence="8">
        <text>a 4-saturated-(3S)-3-hydroxyacyl-CoA = a (3E)-enoyl-CoA + H2O</text>
        <dbReference type="Rhea" id="RHEA:20724"/>
        <dbReference type="ChEBI" id="CHEBI:15377"/>
        <dbReference type="ChEBI" id="CHEBI:58521"/>
        <dbReference type="ChEBI" id="CHEBI:137480"/>
        <dbReference type="EC" id="4.2.1.17"/>
    </reaction>
</comment>
<dbReference type="GO" id="GO:0006635">
    <property type="term" value="P:fatty acid beta-oxidation"/>
    <property type="evidence" value="ECO:0007669"/>
    <property type="project" value="TreeGrafter"/>
</dbReference>
<keyword evidence="5" id="KW-0443">Lipid metabolism</keyword>
<evidence type="ECO:0000256" key="1">
    <source>
        <dbReference type="ARBA" id="ARBA00002994"/>
    </source>
</evidence>
<keyword evidence="4" id="KW-0276">Fatty acid metabolism</keyword>
<comment type="caution">
    <text evidence="11">The sequence shown here is derived from an EMBL/GenBank/DDBJ whole genome shotgun (WGS) entry which is preliminary data.</text>
</comment>
<comment type="similarity">
    <text evidence="2 10">Belongs to the enoyl-CoA hydratase/isomerase family.</text>
</comment>
<dbReference type="InterPro" id="IPR029045">
    <property type="entry name" value="ClpP/crotonase-like_dom_sf"/>
</dbReference>
<evidence type="ECO:0000313" key="12">
    <source>
        <dbReference type="Proteomes" id="UP000326838"/>
    </source>
</evidence>
<dbReference type="RefSeq" id="WP_150893914.1">
    <property type="nucleotide sequence ID" value="NZ_CP044231.1"/>
</dbReference>
<dbReference type="FunFam" id="1.10.12.10:FF:000001">
    <property type="entry name" value="Probable enoyl-CoA hydratase, mitochondrial"/>
    <property type="match status" value="1"/>
</dbReference>
<dbReference type="Gene3D" id="1.10.12.10">
    <property type="entry name" value="Lyase 2-enoyl-coa Hydratase, Chain A, domain 2"/>
    <property type="match status" value="1"/>
</dbReference>
<dbReference type="Proteomes" id="UP000326838">
    <property type="component" value="Unassembled WGS sequence"/>
</dbReference>
<proteinExistence type="inferred from homology"/>
<keyword evidence="6 11" id="KW-0456">Lyase</keyword>
<comment type="function">
    <text evidence="1">Could possibly oxidize fatty acids using specific components.</text>
</comment>
<reference evidence="12" key="1">
    <citation type="submission" date="2019-09" db="EMBL/GenBank/DDBJ databases">
        <title>Mumia zhuanghuii sp. nov. isolated from the intestinal contents of plateau pika (Ochotona curzoniae) in the Qinghai-Tibet plateau of China.</title>
        <authorList>
            <person name="Tian Z."/>
        </authorList>
    </citation>
    <scope>NUCLEOTIDE SEQUENCE [LARGE SCALE GENOMIC DNA]</scope>
    <source>
        <strain evidence="12">L-033</strain>
    </source>
</reference>
<evidence type="ECO:0000256" key="2">
    <source>
        <dbReference type="ARBA" id="ARBA00005254"/>
    </source>
</evidence>
<dbReference type="Pfam" id="PF00378">
    <property type="entry name" value="ECH_1"/>
    <property type="match status" value="1"/>
</dbReference>
<evidence type="ECO:0000313" key="11">
    <source>
        <dbReference type="EMBL" id="KAA9132217.1"/>
    </source>
</evidence>
<keyword evidence="12" id="KW-1185">Reference proteome</keyword>
<dbReference type="GO" id="GO:0004300">
    <property type="term" value="F:enoyl-CoA hydratase activity"/>
    <property type="evidence" value="ECO:0007669"/>
    <property type="project" value="UniProtKB-EC"/>
</dbReference>
<dbReference type="PROSITE" id="PS00166">
    <property type="entry name" value="ENOYL_COA_HYDRATASE"/>
    <property type="match status" value="1"/>
</dbReference>
<dbReference type="PANTHER" id="PTHR11941:SF54">
    <property type="entry name" value="ENOYL-COA HYDRATASE, MITOCHONDRIAL"/>
    <property type="match status" value="1"/>
</dbReference>
<dbReference type="FunFam" id="3.90.226.10:FF:000019">
    <property type="entry name" value="Enoyl-CoA hydratase, mitochondrial"/>
    <property type="match status" value="1"/>
</dbReference>
<dbReference type="InterPro" id="IPR001753">
    <property type="entry name" value="Enoyl-CoA_hydra/iso"/>
</dbReference>
<gene>
    <name evidence="11" type="ORF">F6B40_10935</name>
</gene>
<dbReference type="InterPro" id="IPR014748">
    <property type="entry name" value="Enoyl-CoA_hydra_C"/>
</dbReference>
<accession>A0A5N0TDQ6</accession>
<dbReference type="CDD" id="cd06558">
    <property type="entry name" value="crotonase-like"/>
    <property type="match status" value="1"/>
</dbReference>